<dbReference type="AlphaFoldDB" id="A0A1H4EFB5"/>
<dbReference type="InterPro" id="IPR024361">
    <property type="entry name" value="BACON"/>
</dbReference>
<evidence type="ECO:0000259" key="2">
    <source>
        <dbReference type="Pfam" id="PF13004"/>
    </source>
</evidence>
<reference evidence="4 5" key="1">
    <citation type="submission" date="2016-10" db="EMBL/GenBank/DDBJ databases">
        <authorList>
            <person name="de Groot N.N."/>
        </authorList>
    </citation>
    <scope>NUCLEOTIDE SEQUENCE [LARGE SCALE GENOMIC DNA]</scope>
    <source>
        <strain evidence="4 5">DSM 25383</strain>
    </source>
</reference>
<gene>
    <name evidence="4" type="ORF">SAMN05444145_10773</name>
</gene>
<evidence type="ECO:0000313" key="4">
    <source>
        <dbReference type="EMBL" id="SEA83733.1"/>
    </source>
</evidence>
<keyword evidence="5" id="KW-1185">Reference proteome</keyword>
<dbReference type="Pfam" id="PF19190">
    <property type="entry name" value="BACON_2"/>
    <property type="match status" value="1"/>
</dbReference>
<feature type="domain" description="BACON" evidence="2">
    <location>
        <begin position="473"/>
        <end position="542"/>
    </location>
</feature>
<evidence type="ECO:0000256" key="1">
    <source>
        <dbReference type="SAM" id="SignalP"/>
    </source>
</evidence>
<evidence type="ECO:0000259" key="3">
    <source>
        <dbReference type="Pfam" id="PF19190"/>
    </source>
</evidence>
<feature type="domain" description="BACON" evidence="2">
    <location>
        <begin position="594"/>
        <end position="655"/>
    </location>
</feature>
<dbReference type="Pfam" id="PF13004">
    <property type="entry name" value="BACON"/>
    <property type="match status" value="3"/>
</dbReference>
<sequence>MNRYIQKWLWIFACTAALLAGACSDDDTDDGTTTAVPPTLEITGIPDTGMHFLYYAIPPQTFTMKVDAPWEITKTAGWFVVTPRQGKAGEAIEITVTGDFNDGDTRKGEFTIRANSGNNLHPCYTEKTVELSQDACNQAGITVEGLTGEDAAAFPAEQSEPLTLKVTATYDWTMTVSDESWVTVSPKKGAAGQAVNVVLTPTPNTKFETHTSQLTITAGDPDYPENSAERIITLTQYPPADSHETGYVFFEDDFAWVTENWVEPYSKYGWPGVKTDGTNNNEFGLTNAKIKPVADEKGYTYSASVYARYEGSVKLGKTSLCGFLQTPALSKIDAGKSATVLVSFYGALYASASGNKDSAKPAFPISIEGGGTIGNGSETETAIVMDNHFSWTRYSFVIQGATSATRIKFGDEDTKTYRIHLDNIRVEKAETGAEAPEPQPVTIPLDVRITPQSFGEIPAEGDDLACSIHINRAWSAASDSEWLTIEKVNCGTAANGATLAADKRSVTVLGTWLPYNDIVLKAAPNTDGEARTATLSLTIDGEAAPLTMNVAQAGVAAGTPRITVTGLDNHTVPPFASDATQPQTFTVNATYDWTISVPEGDTWYTVSPLQGSANSDIEVTVTPTANPDAARGGTFTIVSKNGGLETEQPIVVSQEANANVFSGLPATWTFNAADKLTADLKYPADETGSTALFTYDRKGLASDENGVVSISGSYLKLAGVPCGSMAVYTVPVKNFAAGTKIKYATRTYSSGSGAKYFAVEYSTDGTNWTPFDGFRDKERTELPAGSEIAGQDGFVEVSYSYANPVTTQTDFAFTATVPTAIADGTLYVRTRISEPYTADLKKNFAVNTTTTANTRVYTAAIEIAAE</sequence>
<dbReference type="Proteomes" id="UP000183253">
    <property type="component" value="Unassembled WGS sequence"/>
</dbReference>
<dbReference type="RefSeq" id="WP_010265282.1">
    <property type="nucleotide sequence ID" value="NZ_CAEG01000016.1"/>
</dbReference>
<protein>
    <submittedName>
        <fullName evidence="4">Putative binding domain-containing protein, N-terminal</fullName>
    </submittedName>
</protein>
<proteinExistence type="predicted"/>
<feature type="domain" description="BACON" evidence="3">
    <location>
        <begin position="157"/>
        <end position="219"/>
    </location>
</feature>
<feature type="signal peptide" evidence="1">
    <location>
        <begin position="1"/>
        <end position="22"/>
    </location>
</feature>
<accession>A0A1H4EFB5</accession>
<name>A0A1H4EFB5_9BACT</name>
<dbReference type="InterPro" id="IPR013783">
    <property type="entry name" value="Ig-like_fold"/>
</dbReference>
<dbReference type="STRING" id="1033731.SAMN05444145_10773"/>
<organism evidence="4 5">
    <name type="scientific">Alistipes timonensis JC136</name>
    <dbReference type="NCBI Taxonomy" id="1033731"/>
    <lineage>
        <taxon>Bacteria</taxon>
        <taxon>Pseudomonadati</taxon>
        <taxon>Bacteroidota</taxon>
        <taxon>Bacteroidia</taxon>
        <taxon>Bacteroidales</taxon>
        <taxon>Rikenellaceae</taxon>
        <taxon>Alistipes</taxon>
    </lineage>
</organism>
<evidence type="ECO:0000313" key="5">
    <source>
        <dbReference type="Proteomes" id="UP000183253"/>
    </source>
</evidence>
<dbReference type="EMBL" id="FNRI01000007">
    <property type="protein sequence ID" value="SEA83733.1"/>
    <property type="molecule type" value="Genomic_DNA"/>
</dbReference>
<dbReference type="CDD" id="cd14948">
    <property type="entry name" value="BACON"/>
    <property type="match status" value="2"/>
</dbReference>
<dbReference type="Gene3D" id="2.60.40.10">
    <property type="entry name" value="Immunoglobulins"/>
    <property type="match status" value="4"/>
</dbReference>
<dbReference type="OrthoDB" id="1002962at2"/>
<feature type="chain" id="PRO_5010336381" evidence="1">
    <location>
        <begin position="23"/>
        <end position="866"/>
    </location>
</feature>
<keyword evidence="1" id="KW-0732">Signal</keyword>
<dbReference type="PROSITE" id="PS51257">
    <property type="entry name" value="PROKAR_LIPOPROTEIN"/>
    <property type="match status" value="1"/>
</dbReference>
<feature type="domain" description="BACON" evidence="2">
    <location>
        <begin position="69"/>
        <end position="118"/>
    </location>
</feature>